<proteinExistence type="inferred from homology"/>
<evidence type="ECO:0000256" key="3">
    <source>
        <dbReference type="ARBA" id="ARBA00022475"/>
    </source>
</evidence>
<keyword evidence="10" id="KW-1185">Reference proteome</keyword>
<dbReference type="GO" id="GO:0048367">
    <property type="term" value="P:shoot system development"/>
    <property type="evidence" value="ECO:0007669"/>
    <property type="project" value="UniProtKB-ARBA"/>
</dbReference>
<reference evidence="9" key="1">
    <citation type="submission" date="2023-03" db="EMBL/GenBank/DDBJ databases">
        <title>Chromosome-scale reference genome and RAD-based genetic map of yellow starthistle (Centaurea solstitialis) reveal putative structural variation and QTLs associated with invader traits.</title>
        <authorList>
            <person name="Reatini B."/>
            <person name="Cang F.A."/>
            <person name="Jiang Q."/>
            <person name="Mckibben M.T.W."/>
            <person name="Barker M.S."/>
            <person name="Rieseberg L.H."/>
            <person name="Dlugosch K.M."/>
        </authorList>
    </citation>
    <scope>NUCLEOTIDE SEQUENCE</scope>
    <source>
        <strain evidence="9">CAN-66</strain>
        <tissue evidence="9">Leaf</tissue>
    </source>
</reference>
<comment type="subcellular location">
    <subcellularLocation>
        <location evidence="1">Cell membrane</location>
        <topology evidence="1">Single-pass membrane protein</topology>
    </subcellularLocation>
</comment>
<keyword evidence="6 8" id="KW-0472">Membrane</keyword>
<keyword evidence="5 8" id="KW-1133">Transmembrane helix</keyword>
<comment type="caution">
    <text evidence="9">The sequence shown here is derived from an EMBL/GenBank/DDBJ whole genome shotgun (WGS) entry which is preliminary data.</text>
</comment>
<evidence type="ECO:0000256" key="7">
    <source>
        <dbReference type="ARBA" id="ARBA00024340"/>
    </source>
</evidence>
<dbReference type="InterPro" id="IPR012552">
    <property type="entry name" value="DVL"/>
</dbReference>
<feature type="transmembrane region" description="Helical" evidence="8">
    <location>
        <begin position="43"/>
        <end position="60"/>
    </location>
</feature>
<sequence length="126" mass="14225">MCTGEDGLGGLKPPVSAGWAASGMPVTGSAGWGGSGVATPVPLLKPLLLLYLLLPFLLHHRRSPEKVKRKPEMKTYSYLVRSSSQYRRRKSSRRPRCLTIAKQQKTRFYILRRCISMLVCWNDNYD</sequence>
<keyword evidence="3" id="KW-1003">Cell membrane</keyword>
<evidence type="ECO:0000256" key="5">
    <source>
        <dbReference type="ARBA" id="ARBA00022989"/>
    </source>
</evidence>
<dbReference type="PANTHER" id="PTHR33102">
    <property type="entry name" value="DVL19-RELATED-RELATED"/>
    <property type="match status" value="1"/>
</dbReference>
<accession>A0AA38S9W2</accession>
<name>A0AA38S9W2_9ASTR</name>
<comment type="similarity">
    <text evidence="7">Belongs to the DVL/RTFL small polypeptides family.</text>
</comment>
<gene>
    <name evidence="9" type="ORF">OSB04_031623</name>
</gene>
<dbReference type="GO" id="GO:0005886">
    <property type="term" value="C:plasma membrane"/>
    <property type="evidence" value="ECO:0007669"/>
    <property type="project" value="UniProtKB-SubCell"/>
</dbReference>
<evidence type="ECO:0000313" key="9">
    <source>
        <dbReference type="EMBL" id="KAJ9538890.1"/>
    </source>
</evidence>
<dbReference type="Pfam" id="PF08137">
    <property type="entry name" value="DVL"/>
    <property type="match status" value="1"/>
</dbReference>
<dbReference type="AlphaFoldDB" id="A0AA38S9W2"/>
<evidence type="ECO:0000256" key="1">
    <source>
        <dbReference type="ARBA" id="ARBA00004162"/>
    </source>
</evidence>
<dbReference type="GO" id="GO:0008285">
    <property type="term" value="P:negative regulation of cell population proliferation"/>
    <property type="evidence" value="ECO:0007669"/>
    <property type="project" value="InterPro"/>
</dbReference>
<protein>
    <submittedName>
        <fullName evidence="9">Uncharacterized protein</fullName>
    </submittedName>
</protein>
<keyword evidence="4 8" id="KW-0812">Transmembrane</keyword>
<evidence type="ECO:0000256" key="4">
    <source>
        <dbReference type="ARBA" id="ARBA00022692"/>
    </source>
</evidence>
<dbReference type="InterPro" id="IPR051525">
    <property type="entry name" value="DVL_RTFL_regulatory"/>
</dbReference>
<dbReference type="Proteomes" id="UP001172457">
    <property type="component" value="Chromosome 8"/>
</dbReference>
<evidence type="ECO:0000256" key="2">
    <source>
        <dbReference type="ARBA" id="ARBA00022473"/>
    </source>
</evidence>
<dbReference type="EMBL" id="JARYMX010000008">
    <property type="protein sequence ID" value="KAJ9538890.1"/>
    <property type="molecule type" value="Genomic_DNA"/>
</dbReference>
<organism evidence="9 10">
    <name type="scientific">Centaurea solstitialis</name>
    <name type="common">yellow star-thistle</name>
    <dbReference type="NCBI Taxonomy" id="347529"/>
    <lineage>
        <taxon>Eukaryota</taxon>
        <taxon>Viridiplantae</taxon>
        <taxon>Streptophyta</taxon>
        <taxon>Embryophyta</taxon>
        <taxon>Tracheophyta</taxon>
        <taxon>Spermatophyta</taxon>
        <taxon>Magnoliopsida</taxon>
        <taxon>eudicotyledons</taxon>
        <taxon>Gunneridae</taxon>
        <taxon>Pentapetalae</taxon>
        <taxon>asterids</taxon>
        <taxon>campanulids</taxon>
        <taxon>Asterales</taxon>
        <taxon>Asteraceae</taxon>
        <taxon>Carduoideae</taxon>
        <taxon>Cardueae</taxon>
        <taxon>Centaureinae</taxon>
        <taxon>Centaurea</taxon>
    </lineage>
</organism>
<evidence type="ECO:0000256" key="6">
    <source>
        <dbReference type="ARBA" id="ARBA00023136"/>
    </source>
</evidence>
<evidence type="ECO:0000256" key="8">
    <source>
        <dbReference type="SAM" id="Phobius"/>
    </source>
</evidence>
<evidence type="ECO:0000313" key="10">
    <source>
        <dbReference type="Proteomes" id="UP001172457"/>
    </source>
</evidence>
<keyword evidence="2" id="KW-0217">Developmental protein</keyword>